<dbReference type="InterPro" id="IPR036426">
    <property type="entry name" value="Bulb-type_lectin_dom_sf"/>
</dbReference>
<evidence type="ECO:0000256" key="6">
    <source>
        <dbReference type="ARBA" id="ARBA00022692"/>
    </source>
</evidence>
<dbReference type="SUPFAM" id="SSF51110">
    <property type="entry name" value="alpha-D-mannose-specific plant lectins"/>
    <property type="match status" value="3"/>
</dbReference>
<keyword evidence="9 20" id="KW-0547">Nucleotide-binding</keyword>
<dbReference type="PANTHER" id="PTHR47976:SF7">
    <property type="entry name" value="RECEPTOR-LIKE SERINE_THREONINE-PROTEIN KINASE"/>
    <property type="match status" value="1"/>
</dbReference>
<evidence type="ECO:0000256" key="14">
    <source>
        <dbReference type="ARBA" id="ARBA00023157"/>
    </source>
</evidence>
<dbReference type="Gene3D" id="2.90.10.10">
    <property type="entry name" value="Bulb-type lectin domain"/>
    <property type="match status" value="3"/>
</dbReference>
<keyword evidence="7 22" id="KW-0732">Signal</keyword>
<evidence type="ECO:0000256" key="3">
    <source>
        <dbReference type="ARBA" id="ARBA00022527"/>
    </source>
</evidence>
<keyword evidence="3" id="KW-0723">Serine/threonine-protein kinase</keyword>
<dbReference type="GO" id="GO:0005524">
    <property type="term" value="F:ATP binding"/>
    <property type="evidence" value="ECO:0007669"/>
    <property type="project" value="UniProtKB-UniRule"/>
</dbReference>
<feature type="domain" description="Bulb-type lectin" evidence="25">
    <location>
        <begin position="29"/>
        <end position="147"/>
    </location>
</feature>
<keyword evidence="11 20" id="KW-0067">ATP-binding</keyword>
<evidence type="ECO:0000259" key="24">
    <source>
        <dbReference type="PROSITE" id="PS50026"/>
    </source>
</evidence>
<keyword evidence="12 21" id="KW-1133">Transmembrane helix</keyword>
<dbReference type="InterPro" id="IPR011009">
    <property type="entry name" value="Kinase-like_dom_sf"/>
</dbReference>
<protein>
    <recommendedName>
        <fullName evidence="2">non-specific serine/threonine protein kinase</fullName>
        <ecNumber evidence="2">2.7.11.1</ecNumber>
    </recommendedName>
</protein>
<feature type="domain" description="Protein kinase" evidence="23">
    <location>
        <begin position="845"/>
        <end position="1075"/>
    </location>
</feature>
<dbReference type="InterPro" id="IPR000858">
    <property type="entry name" value="S_locus_glycoprot_dom"/>
</dbReference>
<dbReference type="InterPro" id="IPR001245">
    <property type="entry name" value="Ser-Thr/Tyr_kinase_cat_dom"/>
</dbReference>
<accession>A0A9D5CQM0</accession>
<sequence>MPLFLLFLVIILQPLLQPCETATASGSDDCQISTGSILSPSSSSWFSPSSRFAFGFHPEGDGFTVGILFIMAPNNTTTLIWNHNRDNAPVSNSATLNLTADGLMLKGSQDSWLFSDNSSSTHCASMLNSGNFVIFNSNNSVLWQTFDHPTDTIMVGQTLQTEKKIISSVSETNHSSGKYHLRMQSDNNLVMYLRGYVDGPENAYWSSNTYSKQVTSMSLDKDGVLYLSNGNQSRQNLTNGDGLVINNTAVVHRARIEPLGLLQIYSHDLLANTSRVVQRLPDDQCTIKGFCGHNSYCILSEDQTTPQCPCLPGFEYTNPNSQYQGCKPSFIPSYCPGNEPAGDKDSNYTMQHVVFNDDPIAPLKTFKSSILSPSSTSSWFSPSGRFAFGFYPQGNGFSIGTSFFISPDNTIITWTANRDDPPVSKNTTLILAETGLMLTIPDASESQDQSKSLNDISSPVYCASMLDSGKLVIYDSNSTVLWDSFNDPTDTLMSGQVLKSPGELFSSVSETNHSTGKFRLKMQNDGNLVMYPVETTDIRLNAYWSSGTDLQPYNILKLETNGSMVLISSNQTTTKNLTLSSGSNPGLVYRGRIGPEGLFQLYSHDLTTNSTKVLLALPPNDLCLVKGICGHNSYCDHSVVHDTNKMVCLCLPDYAYINPNDTHAGCQRNFTLNPCSSGEHDDNYTTMETLENIDWFTSTLSAPEEKMNQGECRDLCLKDCNCEAAILSDSKYCYKQTLPMIYGRRDETQTLLTFIKVRAGDPGGATTTTPPPLNLIKKEVSGVPLVVFLSAIAGLIVFFIVLFIIMFKSKVVRYRMIRSGIELAGFMDEMAPRSFSYHELHEATEGFKEELGRGAFGTVFKGTLPSTGRSVAVKRLEKVVEEGEREFQTEMKVIGRAHHRNLVTLLGFCNEGSYRLLVYEFMSNGSLADLIFRAEQNRPDWKERKNMELEVEVEEIILSEWVYSCYLVGELKKLILDEDNVDMVEFENMVKVVWSMFQPYWFTKIVEIALDEKPNVVVFVAEDNELFEEAEIVVEEEVVISWQRWPEGWQRGPEKGVVAFEVASGVEDGHRSTML</sequence>
<keyword evidence="16" id="KW-0325">Glycoprotein</keyword>
<dbReference type="Gene3D" id="3.30.200.20">
    <property type="entry name" value="Phosphorylase Kinase, domain 1"/>
    <property type="match status" value="1"/>
</dbReference>
<dbReference type="GO" id="GO:0016020">
    <property type="term" value="C:membrane"/>
    <property type="evidence" value="ECO:0007669"/>
    <property type="project" value="UniProtKB-SubCell"/>
</dbReference>
<evidence type="ECO:0000256" key="4">
    <source>
        <dbReference type="ARBA" id="ARBA00022536"/>
    </source>
</evidence>
<evidence type="ECO:0000256" key="19">
    <source>
        <dbReference type="PROSITE-ProRule" id="PRU00076"/>
    </source>
</evidence>
<evidence type="ECO:0000256" key="21">
    <source>
        <dbReference type="SAM" id="Phobius"/>
    </source>
</evidence>
<proteinExistence type="predicted"/>
<evidence type="ECO:0000256" key="13">
    <source>
        <dbReference type="ARBA" id="ARBA00023136"/>
    </source>
</evidence>
<keyword evidence="14 19" id="KW-1015">Disulfide bond</keyword>
<dbReference type="SMART" id="SM00108">
    <property type="entry name" value="B_lectin"/>
    <property type="match status" value="3"/>
</dbReference>
<dbReference type="PROSITE" id="PS50026">
    <property type="entry name" value="EGF_3"/>
    <property type="match status" value="1"/>
</dbReference>
<evidence type="ECO:0000256" key="8">
    <source>
        <dbReference type="ARBA" id="ARBA00022734"/>
    </source>
</evidence>
<keyword evidence="4 19" id="KW-0245">EGF-like domain</keyword>
<evidence type="ECO:0000256" key="12">
    <source>
        <dbReference type="ARBA" id="ARBA00022989"/>
    </source>
</evidence>
<evidence type="ECO:0000259" key="25">
    <source>
        <dbReference type="PROSITE" id="PS50927"/>
    </source>
</evidence>
<dbReference type="PROSITE" id="PS00107">
    <property type="entry name" value="PROTEIN_KINASE_ATP"/>
    <property type="match status" value="1"/>
</dbReference>
<dbReference type="Gene3D" id="2.90.10.30">
    <property type="match status" value="1"/>
</dbReference>
<evidence type="ECO:0000256" key="15">
    <source>
        <dbReference type="ARBA" id="ARBA00023170"/>
    </source>
</evidence>
<comment type="caution">
    <text evidence="19">Lacks conserved residue(s) required for the propagation of feature annotation.</text>
</comment>
<gene>
    <name evidence="26" type="ORF">J5N97_011997</name>
</gene>
<dbReference type="Pfam" id="PF07714">
    <property type="entry name" value="PK_Tyr_Ser-Thr"/>
    <property type="match status" value="1"/>
</dbReference>
<evidence type="ECO:0000256" key="1">
    <source>
        <dbReference type="ARBA" id="ARBA00004479"/>
    </source>
</evidence>
<dbReference type="FunFam" id="2.90.10.10:FF:000026">
    <property type="entry name" value="Serine/threonine-protein kinase"/>
    <property type="match status" value="2"/>
</dbReference>
<dbReference type="PROSITE" id="PS50927">
    <property type="entry name" value="BULB_LECTIN"/>
    <property type="match status" value="2"/>
</dbReference>
<evidence type="ECO:0000256" key="2">
    <source>
        <dbReference type="ARBA" id="ARBA00012513"/>
    </source>
</evidence>
<dbReference type="InterPro" id="IPR017441">
    <property type="entry name" value="Protein_kinase_ATP_BS"/>
</dbReference>
<organism evidence="26 27">
    <name type="scientific">Dioscorea zingiberensis</name>
    <dbReference type="NCBI Taxonomy" id="325984"/>
    <lineage>
        <taxon>Eukaryota</taxon>
        <taxon>Viridiplantae</taxon>
        <taxon>Streptophyta</taxon>
        <taxon>Embryophyta</taxon>
        <taxon>Tracheophyta</taxon>
        <taxon>Spermatophyta</taxon>
        <taxon>Magnoliopsida</taxon>
        <taxon>Liliopsida</taxon>
        <taxon>Dioscoreales</taxon>
        <taxon>Dioscoreaceae</taxon>
        <taxon>Dioscorea</taxon>
    </lineage>
</organism>
<dbReference type="EC" id="2.7.11.1" evidence="2"/>
<dbReference type="Pfam" id="PF00954">
    <property type="entry name" value="S_locus_glycop"/>
    <property type="match status" value="1"/>
</dbReference>
<feature type="signal peptide" evidence="22">
    <location>
        <begin position="1"/>
        <end position="21"/>
    </location>
</feature>
<feature type="disulfide bond" evidence="19">
    <location>
        <begin position="291"/>
        <end position="308"/>
    </location>
</feature>
<evidence type="ECO:0000256" key="7">
    <source>
        <dbReference type="ARBA" id="ARBA00022729"/>
    </source>
</evidence>
<dbReference type="InterPro" id="IPR051343">
    <property type="entry name" value="G-type_lectin_kinases/EP1-like"/>
</dbReference>
<dbReference type="OrthoDB" id="758220at2759"/>
<evidence type="ECO:0000256" key="5">
    <source>
        <dbReference type="ARBA" id="ARBA00022679"/>
    </source>
</evidence>
<reference evidence="26" key="1">
    <citation type="submission" date="2021-03" db="EMBL/GenBank/DDBJ databases">
        <authorList>
            <person name="Li Z."/>
            <person name="Yang C."/>
        </authorList>
    </citation>
    <scope>NUCLEOTIDE SEQUENCE</scope>
    <source>
        <strain evidence="26">Dzin_1.0</strain>
        <tissue evidence="26">Leaf</tissue>
    </source>
</reference>
<keyword evidence="8" id="KW-0430">Lectin</keyword>
<comment type="catalytic activity">
    <reaction evidence="17">
        <text>L-threonyl-[protein] + ATP = O-phospho-L-threonyl-[protein] + ADP + H(+)</text>
        <dbReference type="Rhea" id="RHEA:46608"/>
        <dbReference type="Rhea" id="RHEA-COMP:11060"/>
        <dbReference type="Rhea" id="RHEA-COMP:11605"/>
        <dbReference type="ChEBI" id="CHEBI:15378"/>
        <dbReference type="ChEBI" id="CHEBI:30013"/>
        <dbReference type="ChEBI" id="CHEBI:30616"/>
        <dbReference type="ChEBI" id="CHEBI:61977"/>
        <dbReference type="ChEBI" id="CHEBI:456216"/>
        <dbReference type="EC" id="2.7.11.1"/>
    </reaction>
</comment>
<evidence type="ECO:0000256" key="18">
    <source>
        <dbReference type="ARBA" id="ARBA00048679"/>
    </source>
</evidence>
<evidence type="ECO:0000256" key="16">
    <source>
        <dbReference type="ARBA" id="ARBA00023180"/>
    </source>
</evidence>
<dbReference type="GO" id="GO:0051707">
    <property type="term" value="P:response to other organism"/>
    <property type="evidence" value="ECO:0007669"/>
    <property type="project" value="UniProtKB-ARBA"/>
</dbReference>
<evidence type="ECO:0000256" key="17">
    <source>
        <dbReference type="ARBA" id="ARBA00047899"/>
    </source>
</evidence>
<dbReference type="InterPro" id="IPR000719">
    <property type="entry name" value="Prot_kinase_dom"/>
</dbReference>
<feature type="binding site" evidence="20">
    <location>
        <position position="874"/>
    </location>
    <ligand>
        <name>ATP</name>
        <dbReference type="ChEBI" id="CHEBI:30616"/>
    </ligand>
</feature>
<comment type="caution">
    <text evidence="26">The sequence shown here is derived from an EMBL/GenBank/DDBJ whole genome shotgun (WGS) entry which is preliminary data.</text>
</comment>
<evidence type="ECO:0000256" key="20">
    <source>
        <dbReference type="PROSITE-ProRule" id="PRU10141"/>
    </source>
</evidence>
<keyword evidence="15" id="KW-0675">Receptor</keyword>
<dbReference type="InterPro" id="IPR001480">
    <property type="entry name" value="Bulb-type_lectin_dom"/>
</dbReference>
<evidence type="ECO:0000256" key="22">
    <source>
        <dbReference type="SAM" id="SignalP"/>
    </source>
</evidence>
<dbReference type="SUPFAM" id="SSF56112">
    <property type="entry name" value="Protein kinase-like (PK-like)"/>
    <property type="match status" value="1"/>
</dbReference>
<evidence type="ECO:0000313" key="26">
    <source>
        <dbReference type="EMBL" id="KAJ0976523.1"/>
    </source>
</evidence>
<dbReference type="FunFam" id="3.30.200.20:FF:000059">
    <property type="entry name" value="S-receptor-like serine/threonine-protein kinase"/>
    <property type="match status" value="1"/>
</dbReference>
<keyword evidence="6 21" id="KW-0812">Transmembrane</keyword>
<dbReference type="FunFam" id="2.90.10.30:FF:000003">
    <property type="entry name" value="Os04g0303100 protein"/>
    <property type="match status" value="1"/>
</dbReference>
<dbReference type="PANTHER" id="PTHR47976">
    <property type="entry name" value="G-TYPE LECTIN S-RECEPTOR-LIKE SERINE/THREONINE-PROTEIN KINASE SD2-5"/>
    <property type="match status" value="1"/>
</dbReference>
<dbReference type="Pfam" id="PF01453">
    <property type="entry name" value="B_lectin"/>
    <property type="match status" value="2"/>
</dbReference>
<feature type="transmembrane region" description="Helical" evidence="21">
    <location>
        <begin position="785"/>
        <end position="807"/>
    </location>
</feature>
<evidence type="ECO:0000256" key="9">
    <source>
        <dbReference type="ARBA" id="ARBA00022741"/>
    </source>
</evidence>
<keyword evidence="13 21" id="KW-0472">Membrane</keyword>
<keyword evidence="10" id="KW-0418">Kinase</keyword>
<dbReference type="EMBL" id="JAGGNH010000003">
    <property type="protein sequence ID" value="KAJ0976523.1"/>
    <property type="molecule type" value="Genomic_DNA"/>
</dbReference>
<name>A0A9D5CQM0_9LILI</name>
<dbReference type="Proteomes" id="UP001085076">
    <property type="component" value="Miscellaneous, Linkage group lg03"/>
</dbReference>
<keyword evidence="5" id="KW-0808">Transferase</keyword>
<feature type="domain" description="Bulb-type lectin" evidence="25">
    <location>
        <begin position="364"/>
        <end position="486"/>
    </location>
</feature>
<dbReference type="PROSITE" id="PS50011">
    <property type="entry name" value="PROTEIN_KINASE_DOM"/>
    <property type="match status" value="1"/>
</dbReference>
<evidence type="ECO:0000259" key="23">
    <source>
        <dbReference type="PROSITE" id="PS50011"/>
    </source>
</evidence>
<dbReference type="GO" id="GO:0004674">
    <property type="term" value="F:protein serine/threonine kinase activity"/>
    <property type="evidence" value="ECO:0007669"/>
    <property type="project" value="UniProtKB-KW"/>
</dbReference>
<feature type="chain" id="PRO_5039022668" description="non-specific serine/threonine protein kinase" evidence="22">
    <location>
        <begin position="22"/>
        <end position="1075"/>
    </location>
</feature>
<feature type="domain" description="EGF-like" evidence="24">
    <location>
        <begin position="281"/>
        <end position="320"/>
    </location>
</feature>
<reference evidence="26" key="2">
    <citation type="journal article" date="2022" name="Hortic Res">
        <title>The genome of Dioscorea zingiberensis sheds light on the biosynthesis, origin and evolution of the medicinally important diosgenin saponins.</title>
        <authorList>
            <person name="Li Y."/>
            <person name="Tan C."/>
            <person name="Li Z."/>
            <person name="Guo J."/>
            <person name="Li S."/>
            <person name="Chen X."/>
            <person name="Wang C."/>
            <person name="Dai X."/>
            <person name="Yang H."/>
            <person name="Song W."/>
            <person name="Hou L."/>
            <person name="Xu J."/>
            <person name="Tong Z."/>
            <person name="Xu A."/>
            <person name="Yuan X."/>
            <person name="Wang W."/>
            <person name="Yang Q."/>
            <person name="Chen L."/>
            <person name="Sun Z."/>
            <person name="Wang K."/>
            <person name="Pan B."/>
            <person name="Chen J."/>
            <person name="Bao Y."/>
            <person name="Liu F."/>
            <person name="Qi X."/>
            <person name="Gang D.R."/>
            <person name="Wen J."/>
            <person name="Li J."/>
        </authorList>
    </citation>
    <scope>NUCLEOTIDE SEQUENCE</scope>
    <source>
        <strain evidence="26">Dzin_1.0</strain>
    </source>
</reference>
<evidence type="ECO:0000256" key="11">
    <source>
        <dbReference type="ARBA" id="ARBA00022840"/>
    </source>
</evidence>
<dbReference type="GO" id="GO:0048544">
    <property type="term" value="P:recognition of pollen"/>
    <property type="evidence" value="ECO:0007669"/>
    <property type="project" value="InterPro"/>
</dbReference>
<evidence type="ECO:0000256" key="10">
    <source>
        <dbReference type="ARBA" id="ARBA00022777"/>
    </source>
</evidence>
<dbReference type="AlphaFoldDB" id="A0A9D5CQM0"/>
<comment type="catalytic activity">
    <reaction evidence="18">
        <text>L-seryl-[protein] + ATP = O-phospho-L-seryl-[protein] + ADP + H(+)</text>
        <dbReference type="Rhea" id="RHEA:17989"/>
        <dbReference type="Rhea" id="RHEA-COMP:9863"/>
        <dbReference type="Rhea" id="RHEA-COMP:11604"/>
        <dbReference type="ChEBI" id="CHEBI:15378"/>
        <dbReference type="ChEBI" id="CHEBI:29999"/>
        <dbReference type="ChEBI" id="CHEBI:30616"/>
        <dbReference type="ChEBI" id="CHEBI:83421"/>
        <dbReference type="ChEBI" id="CHEBI:456216"/>
        <dbReference type="EC" id="2.7.11.1"/>
    </reaction>
</comment>
<evidence type="ECO:0000313" key="27">
    <source>
        <dbReference type="Proteomes" id="UP001085076"/>
    </source>
</evidence>
<comment type="subcellular location">
    <subcellularLocation>
        <location evidence="1">Membrane</location>
        <topology evidence="1">Single-pass type I membrane protein</topology>
    </subcellularLocation>
</comment>
<keyword evidence="27" id="KW-1185">Reference proteome</keyword>
<dbReference type="InterPro" id="IPR000742">
    <property type="entry name" value="EGF"/>
</dbReference>